<name>A0A5Q0H956_SACSY</name>
<dbReference type="InterPro" id="IPR029068">
    <property type="entry name" value="Glyas_Bleomycin-R_OHBP_Dase"/>
</dbReference>
<proteinExistence type="predicted"/>
<organism evidence="2 3">
    <name type="scientific">Saccharothrix syringae</name>
    <name type="common">Nocardiopsis syringae</name>
    <dbReference type="NCBI Taxonomy" id="103733"/>
    <lineage>
        <taxon>Bacteria</taxon>
        <taxon>Bacillati</taxon>
        <taxon>Actinomycetota</taxon>
        <taxon>Actinomycetes</taxon>
        <taxon>Pseudonocardiales</taxon>
        <taxon>Pseudonocardiaceae</taxon>
        <taxon>Saccharothrix</taxon>
    </lineage>
</organism>
<keyword evidence="3" id="KW-1185">Reference proteome</keyword>
<evidence type="ECO:0000313" key="2">
    <source>
        <dbReference type="EMBL" id="QFZ22729.1"/>
    </source>
</evidence>
<dbReference type="PROSITE" id="PS51819">
    <property type="entry name" value="VOC"/>
    <property type="match status" value="2"/>
</dbReference>
<dbReference type="InterPro" id="IPR052164">
    <property type="entry name" value="Anthracycline_SecMetBiosynth"/>
</dbReference>
<dbReference type="CDD" id="cd07247">
    <property type="entry name" value="SgaA_N_like"/>
    <property type="match status" value="2"/>
</dbReference>
<dbReference type="AlphaFoldDB" id="A0A5Q0H956"/>
<sequence length="255" mass="26523">MPTPGTPAWVEVSSEDPAASREFYARLLGWTYEVVLDPHHHGYTVARHGGEPVAGVFESAEGVPPGWLLHLHAADVEEVAARVPELGGEVVAGPLEAPGASRVLLTADPTGAVVGFRQVTGAAAATSRPGALNWAELTTRDAGAADRFYGALFGYEERQLGDGGAFDYKTWSKDGAEAVGRLRVGAGFPAGVPSHWMVYFGVDPGVGADASAERAVALGGRVEVPPFDAPHGRTAVVRDPFGALFSLVDAGDRVG</sequence>
<evidence type="ECO:0000313" key="3">
    <source>
        <dbReference type="Proteomes" id="UP000325787"/>
    </source>
</evidence>
<reference evidence="3" key="1">
    <citation type="journal article" date="2021" name="Curr. Microbiol.">
        <title>Complete genome of nocamycin-producing strain Saccharothrix syringae NRRL B-16468 reveals the biosynthetic potential for secondary metabolites.</title>
        <authorList>
            <person name="Mo X."/>
            <person name="Yang S."/>
        </authorList>
    </citation>
    <scope>NUCLEOTIDE SEQUENCE [LARGE SCALE GENOMIC DNA]</scope>
    <source>
        <strain evidence="3">ATCC 51364 / DSM 43886 / JCM 6844 / KCTC 9398 / NBRC 14523 / NRRL B-16468 / INA 2240</strain>
    </source>
</reference>
<dbReference type="PANTHER" id="PTHR33993">
    <property type="entry name" value="GLYOXALASE-RELATED"/>
    <property type="match status" value="1"/>
</dbReference>
<accession>A0A5Q0H956</accession>
<feature type="domain" description="VOC" evidence="1">
    <location>
        <begin position="131"/>
        <end position="250"/>
    </location>
</feature>
<dbReference type="InterPro" id="IPR037523">
    <property type="entry name" value="VOC_core"/>
</dbReference>
<dbReference type="InterPro" id="IPR041581">
    <property type="entry name" value="Glyoxalase_6"/>
</dbReference>
<dbReference type="Pfam" id="PF18029">
    <property type="entry name" value="Glyoxalase_6"/>
    <property type="match status" value="2"/>
</dbReference>
<protein>
    <submittedName>
        <fullName evidence="2">VOC family protein</fullName>
    </submittedName>
</protein>
<feature type="domain" description="VOC" evidence="1">
    <location>
        <begin position="6"/>
        <end position="119"/>
    </location>
</feature>
<dbReference type="RefSeq" id="WP_033431437.1">
    <property type="nucleotide sequence ID" value="NZ_CP034550.1"/>
</dbReference>
<dbReference type="OrthoDB" id="9793039at2"/>
<dbReference type="KEGG" id="ssyi:EKG83_39615"/>
<gene>
    <name evidence="2" type="ORF">EKG83_39615</name>
</gene>
<dbReference type="SUPFAM" id="SSF54593">
    <property type="entry name" value="Glyoxalase/Bleomycin resistance protein/Dihydroxybiphenyl dioxygenase"/>
    <property type="match status" value="2"/>
</dbReference>
<evidence type="ECO:0000259" key="1">
    <source>
        <dbReference type="PROSITE" id="PS51819"/>
    </source>
</evidence>
<dbReference type="Proteomes" id="UP000325787">
    <property type="component" value="Chromosome"/>
</dbReference>
<dbReference type="EMBL" id="CP034550">
    <property type="protein sequence ID" value="QFZ22729.1"/>
    <property type="molecule type" value="Genomic_DNA"/>
</dbReference>
<dbReference type="PANTHER" id="PTHR33993:SF14">
    <property type="entry name" value="GB|AAF24581.1"/>
    <property type="match status" value="1"/>
</dbReference>
<dbReference type="Gene3D" id="3.10.180.10">
    <property type="entry name" value="2,3-Dihydroxybiphenyl 1,2-Dioxygenase, domain 1"/>
    <property type="match status" value="2"/>
</dbReference>